<sequence length="176" mass="20107">MRSNIRFEGVNGVNRQSSAALRSRYFDQAASDLEENRRLQRTLAEKIKVLEQEEVLLVDILSLAEKYEAFSDPSRLPEQTQDEHTPAPEETGGARAGGRAQPRQPLLGELLSELLSRSDEPRPAKELREELMREHPDRTPTPQVVRNTLEALVAKGRIRRHKEQRSVMYTLTEPAR</sequence>
<reference evidence="2 3" key="1">
    <citation type="submission" date="2019-10" db="EMBL/GenBank/DDBJ databases">
        <title>Streptomyces smaragdinus sp. nov. and Streptomyces fabii sp. nov., isolated from the gut of fungus growing-termite Macrotermes natalensis.</title>
        <authorList>
            <person name="Schwitalla J."/>
            <person name="Benndorf R."/>
            <person name="Martin K."/>
            <person name="De Beer W."/>
            <person name="Kaster A.-K."/>
            <person name="Vollmers J."/>
            <person name="Poulsen M."/>
            <person name="Beemelmanns C."/>
        </authorList>
    </citation>
    <scope>NUCLEOTIDE SEQUENCE [LARGE SCALE GENOMIC DNA]</scope>
    <source>
        <strain evidence="2 3">RB5</strain>
    </source>
</reference>
<proteinExistence type="predicted"/>
<accession>A0A7K0CBW9</accession>
<comment type="caution">
    <text evidence="2">The sequence shown here is derived from an EMBL/GenBank/DDBJ whole genome shotgun (WGS) entry which is preliminary data.</text>
</comment>
<feature type="compositionally biased region" description="Low complexity" evidence="1">
    <location>
        <begin position="88"/>
        <end position="115"/>
    </location>
</feature>
<keyword evidence="3" id="KW-1185">Reference proteome</keyword>
<evidence type="ECO:0000313" key="3">
    <source>
        <dbReference type="Proteomes" id="UP000466345"/>
    </source>
</evidence>
<evidence type="ECO:0000313" key="2">
    <source>
        <dbReference type="EMBL" id="MQY10941.1"/>
    </source>
</evidence>
<gene>
    <name evidence="2" type="ORF">SRB5_10550</name>
</gene>
<dbReference type="EMBL" id="WEGJ01000002">
    <property type="protein sequence ID" value="MQY10941.1"/>
    <property type="molecule type" value="Genomic_DNA"/>
</dbReference>
<name>A0A7K0CBW9_9ACTN</name>
<protein>
    <recommendedName>
        <fullName evidence="4">Regulatory protein</fullName>
    </recommendedName>
</protein>
<feature type="compositionally biased region" description="Basic and acidic residues" evidence="1">
    <location>
        <begin position="116"/>
        <end position="138"/>
    </location>
</feature>
<dbReference type="InterPro" id="IPR036388">
    <property type="entry name" value="WH-like_DNA-bd_sf"/>
</dbReference>
<evidence type="ECO:0000256" key="1">
    <source>
        <dbReference type="SAM" id="MobiDB-lite"/>
    </source>
</evidence>
<dbReference type="SUPFAM" id="SSF46785">
    <property type="entry name" value="Winged helix' DNA-binding domain"/>
    <property type="match status" value="1"/>
</dbReference>
<feature type="region of interest" description="Disordered" evidence="1">
    <location>
        <begin position="71"/>
        <end position="143"/>
    </location>
</feature>
<dbReference type="InterPro" id="IPR036390">
    <property type="entry name" value="WH_DNA-bd_sf"/>
</dbReference>
<organism evidence="2 3">
    <name type="scientific">Streptomyces smaragdinus</name>
    <dbReference type="NCBI Taxonomy" id="2585196"/>
    <lineage>
        <taxon>Bacteria</taxon>
        <taxon>Bacillati</taxon>
        <taxon>Actinomycetota</taxon>
        <taxon>Actinomycetes</taxon>
        <taxon>Kitasatosporales</taxon>
        <taxon>Streptomycetaceae</taxon>
        <taxon>Streptomyces</taxon>
    </lineage>
</organism>
<dbReference type="Gene3D" id="1.10.10.10">
    <property type="entry name" value="Winged helix-like DNA-binding domain superfamily/Winged helix DNA-binding domain"/>
    <property type="match status" value="1"/>
</dbReference>
<dbReference type="Proteomes" id="UP000466345">
    <property type="component" value="Unassembled WGS sequence"/>
</dbReference>
<dbReference type="AlphaFoldDB" id="A0A7K0CBW9"/>
<evidence type="ECO:0008006" key="4">
    <source>
        <dbReference type="Google" id="ProtNLM"/>
    </source>
</evidence>